<sequence>MSRELSRREYSDLYGPTTGDAVRLADTDLHARVEKDLTHYGDEVVFGGGKVIRDGMGQNGRLTRDEGVVDTVITNALIIDHSGIIKADIGLKDGRIVGIGKAGNPDTQDGVDIIVGTATEAIAGEGRIVTAGAIDSHIHFISPTQIGTALASGVTTMLGGGTGPAEGTNATTITPGAWHLARMLRAVEQFPMNIGLLGKGHASATNPLAEQIAAGAIGLKIHEDWGTTRACIDTSLRVADEFDIQVAIHTDTLNECGFVEDTIKAIDGRVIHTFHTEGAGGGHAPDIMRMAGLANVLPSSTNPTLPFTRNTAEEHLDMLMVCHHLNPNIPEDVAFADSRIRPETIAAEDVLHDLGIFSMTSSDSQAMGRVGETVIRTWQMADHMKKTRGALPGDSEFDDNTRIKRYVAKYTINPAVTHGIADEVGSVEVGKWADLVLWEPAFFGVKPSVILKGGQIAHAVMGDANASIPTPEPTLMRDMFGAYGSAVHDSSFTFVSQAAADAGVPEQLGLHKRIHAVSGVRTLTKAAMVHNDATPTIEVDPQTYQVRVDGELIESVPAQELALAQRYFLF</sequence>
<evidence type="ECO:0000256" key="2">
    <source>
        <dbReference type="ARBA" id="ARBA00022596"/>
    </source>
</evidence>
<comment type="PTM">
    <text evidence="6">Carboxylation allows a single lysine to coordinate two nickel ions.</text>
</comment>
<evidence type="ECO:0000256" key="5">
    <source>
        <dbReference type="ARBA" id="ARBA00047778"/>
    </source>
</evidence>
<organism evidence="12 13">
    <name type="scientific">Propioniciclava soli</name>
    <dbReference type="NCBI Taxonomy" id="2775081"/>
    <lineage>
        <taxon>Bacteria</taxon>
        <taxon>Bacillati</taxon>
        <taxon>Actinomycetota</taxon>
        <taxon>Actinomycetes</taxon>
        <taxon>Propionibacteriales</taxon>
        <taxon>Propionibacteriaceae</taxon>
        <taxon>Propioniciclava</taxon>
    </lineage>
</organism>
<proteinExistence type="inferred from homology"/>
<feature type="binding site" evidence="6">
    <location>
        <position position="363"/>
    </location>
    <ligand>
        <name>Ni(2+)</name>
        <dbReference type="ChEBI" id="CHEBI:49786"/>
        <label>1</label>
    </ligand>
</feature>
<dbReference type="InterPro" id="IPR006680">
    <property type="entry name" value="Amidohydro-rel"/>
</dbReference>
<evidence type="ECO:0000256" key="9">
    <source>
        <dbReference type="RuleBase" id="RU000510"/>
    </source>
</evidence>
<feature type="binding site" description="via carbamate group" evidence="6">
    <location>
        <position position="220"/>
    </location>
    <ligand>
        <name>Ni(2+)</name>
        <dbReference type="ChEBI" id="CHEBI:49786"/>
        <label>1</label>
    </ligand>
</feature>
<dbReference type="InterPro" id="IPR011612">
    <property type="entry name" value="Urease_alpha_N_dom"/>
</dbReference>
<accession>A0ABZ3C921</accession>
<evidence type="ECO:0000313" key="12">
    <source>
        <dbReference type="EMBL" id="WZW98726.1"/>
    </source>
</evidence>
<comment type="subcellular location">
    <subcellularLocation>
        <location evidence="6 8">Cytoplasm</location>
    </subcellularLocation>
</comment>
<dbReference type="Pfam" id="PF00449">
    <property type="entry name" value="Urease_alpha"/>
    <property type="match status" value="1"/>
</dbReference>
<evidence type="ECO:0000256" key="6">
    <source>
        <dbReference type="HAMAP-Rule" id="MF_01953"/>
    </source>
</evidence>
<dbReference type="HAMAP" id="MF_01953">
    <property type="entry name" value="Urease_alpha"/>
    <property type="match status" value="1"/>
</dbReference>
<dbReference type="PROSITE" id="PS51368">
    <property type="entry name" value="UREASE_3"/>
    <property type="match status" value="1"/>
</dbReference>
<dbReference type="InterPro" id="IPR029754">
    <property type="entry name" value="Urease_Ni-bd"/>
</dbReference>
<feature type="binding site" evidence="6">
    <location>
        <position position="275"/>
    </location>
    <ligand>
        <name>Ni(2+)</name>
        <dbReference type="ChEBI" id="CHEBI:49786"/>
        <label>2</label>
    </ligand>
</feature>
<gene>
    <name evidence="6 12" type="primary">ureC</name>
    <name evidence="12" type="ORF">PCC79_00520</name>
</gene>
<feature type="binding site" evidence="6 8">
    <location>
        <position position="222"/>
    </location>
    <ligand>
        <name>substrate</name>
    </ligand>
</feature>
<reference evidence="12 13" key="1">
    <citation type="journal article" date="2023" name="Environ Microbiome">
        <title>A coral-associated actinobacterium mitigates coral bleaching under heat stress.</title>
        <authorList>
            <person name="Li J."/>
            <person name="Zou Y."/>
            <person name="Li Q."/>
            <person name="Zhang J."/>
            <person name="Bourne D.G."/>
            <person name="Lyu Y."/>
            <person name="Liu C."/>
            <person name="Zhang S."/>
        </authorList>
    </citation>
    <scope>NUCLEOTIDE SEQUENCE [LARGE SCALE GENOMIC DNA]</scope>
    <source>
        <strain evidence="12 13">SCSIO 13291</strain>
    </source>
</reference>
<keyword evidence="3 6" id="KW-0479">Metal-binding</keyword>
<feature type="modified residue" description="N6-carboxylysine" evidence="6">
    <location>
        <position position="220"/>
    </location>
</feature>
<dbReference type="Pfam" id="PF01979">
    <property type="entry name" value="Amidohydro_1"/>
    <property type="match status" value="1"/>
</dbReference>
<dbReference type="NCBIfam" id="NF009686">
    <property type="entry name" value="PRK13207.1"/>
    <property type="match status" value="1"/>
</dbReference>
<comment type="pathway">
    <text evidence="1 6">Nitrogen metabolism; urea degradation; CO(2) and NH(3) from urea (urease route): step 1/1.</text>
</comment>
<dbReference type="PRINTS" id="PR01752">
    <property type="entry name" value="UREASE"/>
</dbReference>
<evidence type="ECO:0000256" key="1">
    <source>
        <dbReference type="ARBA" id="ARBA00004897"/>
    </source>
</evidence>
<keyword evidence="6 8" id="KW-0963">Cytoplasm</keyword>
<evidence type="ECO:0000313" key="13">
    <source>
        <dbReference type="Proteomes" id="UP001434337"/>
    </source>
</evidence>
<dbReference type="NCBIfam" id="TIGR01792">
    <property type="entry name" value="urease_alph"/>
    <property type="match status" value="1"/>
</dbReference>
<comment type="similarity">
    <text evidence="6 10">Belongs to the metallo-dependent hydrolases superfamily. Urease alpha subunit family.</text>
</comment>
<evidence type="ECO:0000256" key="7">
    <source>
        <dbReference type="NCBIfam" id="TIGR01792"/>
    </source>
</evidence>
<dbReference type="InterPro" id="IPR017950">
    <property type="entry name" value="Urease_AS"/>
</dbReference>
<comment type="catalytic activity">
    <reaction evidence="5 6 9">
        <text>urea + 2 H2O + H(+) = hydrogencarbonate + 2 NH4(+)</text>
        <dbReference type="Rhea" id="RHEA:20557"/>
        <dbReference type="ChEBI" id="CHEBI:15377"/>
        <dbReference type="ChEBI" id="CHEBI:15378"/>
        <dbReference type="ChEBI" id="CHEBI:16199"/>
        <dbReference type="ChEBI" id="CHEBI:17544"/>
        <dbReference type="ChEBI" id="CHEBI:28938"/>
        <dbReference type="EC" id="3.5.1.5"/>
    </reaction>
</comment>
<dbReference type="PROSITE" id="PS00145">
    <property type="entry name" value="UREASE_2"/>
    <property type="match status" value="1"/>
</dbReference>
<name>A0ABZ3C921_9ACTN</name>
<dbReference type="Gene3D" id="3.20.20.140">
    <property type="entry name" value="Metal-dependent hydrolases"/>
    <property type="match status" value="1"/>
</dbReference>
<dbReference type="GO" id="GO:0009039">
    <property type="term" value="F:urease activity"/>
    <property type="evidence" value="ECO:0007669"/>
    <property type="project" value="UniProtKB-EC"/>
</dbReference>
<evidence type="ECO:0000259" key="11">
    <source>
        <dbReference type="PROSITE" id="PS51368"/>
    </source>
</evidence>
<comment type="subunit">
    <text evidence="6">Heterotrimer of UreA (gamma), UreB (beta) and UreC (alpha) subunits. Three heterotrimers associate to form the active enzyme.</text>
</comment>
<dbReference type="InterPro" id="IPR017951">
    <property type="entry name" value="Urease_asu_c"/>
</dbReference>
<feature type="binding site" description="via carbamate group" evidence="6">
    <location>
        <position position="220"/>
    </location>
    <ligand>
        <name>Ni(2+)</name>
        <dbReference type="ChEBI" id="CHEBI:49786"/>
        <label>2</label>
    </ligand>
</feature>
<keyword evidence="13" id="KW-1185">Reference proteome</keyword>
<dbReference type="CDD" id="cd00375">
    <property type="entry name" value="Urease_alpha"/>
    <property type="match status" value="1"/>
</dbReference>
<dbReference type="PANTHER" id="PTHR43440">
    <property type="entry name" value="UREASE"/>
    <property type="match status" value="1"/>
</dbReference>
<dbReference type="EC" id="3.5.1.5" evidence="6 7"/>
<dbReference type="RefSeq" id="WP_232549331.1">
    <property type="nucleotide sequence ID" value="NZ_CP115965.1"/>
</dbReference>
<dbReference type="PROSITE" id="PS01120">
    <property type="entry name" value="UREASE_1"/>
    <property type="match status" value="1"/>
</dbReference>
<evidence type="ECO:0000256" key="8">
    <source>
        <dbReference type="PROSITE-ProRule" id="PRU00700"/>
    </source>
</evidence>
<dbReference type="InterPro" id="IPR050112">
    <property type="entry name" value="Urease_alpha_subunit"/>
</dbReference>
<dbReference type="EMBL" id="CP115965">
    <property type="protein sequence ID" value="WZW98726.1"/>
    <property type="molecule type" value="Genomic_DNA"/>
</dbReference>
<dbReference type="SUPFAM" id="SSF51556">
    <property type="entry name" value="Metallo-dependent hydrolases"/>
    <property type="match status" value="1"/>
</dbReference>
<comment type="cofactor">
    <cofactor evidence="6 9">
        <name>Ni cation</name>
        <dbReference type="ChEBI" id="CHEBI:25516"/>
    </cofactor>
    <text evidence="6 9">Binds 2 nickel ions per subunit.</text>
</comment>
<feature type="binding site" evidence="6">
    <location>
        <position position="249"/>
    </location>
    <ligand>
        <name>Ni(2+)</name>
        <dbReference type="ChEBI" id="CHEBI:49786"/>
        <label>2</label>
    </ligand>
</feature>
<feature type="domain" description="Urease" evidence="11">
    <location>
        <begin position="132"/>
        <end position="570"/>
    </location>
</feature>
<dbReference type="InterPro" id="IPR011059">
    <property type="entry name" value="Metal-dep_hydrolase_composite"/>
</dbReference>
<dbReference type="NCBIfam" id="NF009685">
    <property type="entry name" value="PRK13206.1"/>
    <property type="match status" value="1"/>
</dbReference>
<evidence type="ECO:0000256" key="3">
    <source>
        <dbReference type="ARBA" id="ARBA00022723"/>
    </source>
</evidence>
<dbReference type="Gene3D" id="2.30.40.10">
    <property type="entry name" value="Urease, subunit C, domain 1"/>
    <property type="match status" value="1"/>
</dbReference>
<dbReference type="InterPro" id="IPR005848">
    <property type="entry name" value="Urease_asu"/>
</dbReference>
<feature type="binding site" evidence="6">
    <location>
        <position position="137"/>
    </location>
    <ligand>
        <name>Ni(2+)</name>
        <dbReference type="ChEBI" id="CHEBI:49786"/>
        <label>1</label>
    </ligand>
</feature>
<keyword evidence="4 6" id="KW-0378">Hydrolase</keyword>
<feature type="binding site" evidence="6">
    <location>
        <position position="139"/>
    </location>
    <ligand>
        <name>Ni(2+)</name>
        <dbReference type="ChEBI" id="CHEBI:49786"/>
        <label>1</label>
    </ligand>
</feature>
<dbReference type="Proteomes" id="UP001434337">
    <property type="component" value="Chromosome"/>
</dbReference>
<evidence type="ECO:0000256" key="10">
    <source>
        <dbReference type="RuleBase" id="RU004158"/>
    </source>
</evidence>
<dbReference type="InterPro" id="IPR032466">
    <property type="entry name" value="Metal_Hydrolase"/>
</dbReference>
<keyword evidence="2 6" id="KW-0533">Nickel</keyword>
<dbReference type="PANTHER" id="PTHR43440:SF1">
    <property type="entry name" value="UREASE"/>
    <property type="match status" value="1"/>
</dbReference>
<feature type="active site" description="Proton donor" evidence="6 8">
    <location>
        <position position="323"/>
    </location>
</feature>
<dbReference type="SUPFAM" id="SSF51338">
    <property type="entry name" value="Composite domain of metallo-dependent hydrolases"/>
    <property type="match status" value="2"/>
</dbReference>
<protein>
    <recommendedName>
        <fullName evidence="6 7">Urease subunit alpha</fullName>
        <ecNumber evidence="6 7">3.5.1.5</ecNumber>
    </recommendedName>
    <alternativeName>
        <fullName evidence="6">Urea amidohydrolase subunit alpha</fullName>
    </alternativeName>
</protein>
<evidence type="ECO:0000256" key="4">
    <source>
        <dbReference type="ARBA" id="ARBA00022801"/>
    </source>
</evidence>